<feature type="transmembrane region" description="Helical" evidence="1">
    <location>
        <begin position="100"/>
        <end position="119"/>
    </location>
</feature>
<evidence type="ECO:0000313" key="3">
    <source>
        <dbReference type="Proteomes" id="UP000758576"/>
    </source>
</evidence>
<feature type="transmembrane region" description="Helical" evidence="1">
    <location>
        <begin position="226"/>
        <end position="246"/>
    </location>
</feature>
<dbReference type="EMBL" id="JAHOGA010000023">
    <property type="protein sequence ID" value="MBV3489288.1"/>
    <property type="molecule type" value="Genomic_DNA"/>
</dbReference>
<feature type="transmembrane region" description="Helical" evidence="1">
    <location>
        <begin position="62"/>
        <end position="80"/>
    </location>
</feature>
<organism evidence="2 3">
    <name type="scientific">Phocaeicola vulgatus</name>
    <name type="common">Bacteroides vulgatus</name>
    <dbReference type="NCBI Taxonomy" id="821"/>
    <lineage>
        <taxon>Bacteria</taxon>
        <taxon>Pseudomonadati</taxon>
        <taxon>Bacteroidota</taxon>
        <taxon>Bacteroidia</taxon>
        <taxon>Bacteroidales</taxon>
        <taxon>Bacteroidaceae</taxon>
        <taxon>Phocaeicola</taxon>
    </lineage>
</organism>
<dbReference type="Proteomes" id="UP000758576">
    <property type="component" value="Unassembled WGS sequence"/>
</dbReference>
<feature type="transmembrane region" description="Helical" evidence="1">
    <location>
        <begin position="34"/>
        <end position="53"/>
    </location>
</feature>
<feature type="transmembrane region" description="Helical" evidence="1">
    <location>
        <begin position="140"/>
        <end position="158"/>
    </location>
</feature>
<accession>A0AAP2II00</accession>
<sequence>MKKDSNMLQIKKWGHCIILIAIAVELILWPSLENLIGCGMTLICWIIFSKIGLNETTIKEHIFSWLVFLSMSLYRILPLLATLLECHSIGYNFVNPIETYLGETCLFLISALAFYLATNQKKALISLKIRLYKCGFYDRVSDNTIWCLGILGLIIRFYLMSTHIQIGDIIGKALSGFTFFQYAPIMLFFPSLYKMSKLKKIIVFNKGGVIYFIFIILLSFATNSRYAILEPFGTFALLFLLSYIQHPSRLRQNINKKYIILGIFIIIFLIPFVSDVSLAMLANRGIRGKVSTSELFSNTINTYLDRDKMNLLRKIKDEKNLTTLKEQPKEWSENYVSNFALNRYCNMRVSDNTLYHAKKVGFANEKMYSDFWNEIIALLPSPILNSLGIQYNKNERYSRGDKLKALSTNSPPFASYLVTSHLADGLLTFGFLYFPIEFFLFYLRFLFLDTFIIKHNKRVIYSILGLTTIFSFLAMFRNAGGACDSLPYLLREYWQDIILFLIGFSILKKIIR</sequence>
<feature type="transmembrane region" description="Helical" evidence="1">
    <location>
        <begin position="426"/>
        <end position="447"/>
    </location>
</feature>
<name>A0AAP2II00_PHOVU</name>
<proteinExistence type="predicted"/>
<feature type="transmembrane region" description="Helical" evidence="1">
    <location>
        <begin position="488"/>
        <end position="507"/>
    </location>
</feature>
<feature type="transmembrane region" description="Helical" evidence="1">
    <location>
        <begin position="258"/>
        <end position="282"/>
    </location>
</feature>
<reference evidence="2" key="1">
    <citation type="submission" date="2021-06" db="EMBL/GenBank/DDBJ databases">
        <title>Collection of gut derived symbiotic bacterial strains cultured from healthy donors.</title>
        <authorList>
            <person name="Lin H."/>
            <person name="Littmann E."/>
            <person name="Pamer E.G."/>
        </authorList>
    </citation>
    <scope>NUCLEOTIDE SEQUENCE</scope>
    <source>
        <strain evidence="2">MSK.19.85</strain>
    </source>
</reference>
<feature type="transmembrane region" description="Helical" evidence="1">
    <location>
        <begin position="201"/>
        <end position="220"/>
    </location>
</feature>
<keyword evidence="1" id="KW-0812">Transmembrane</keyword>
<keyword evidence="1" id="KW-1133">Transmembrane helix</keyword>
<feature type="transmembrane region" description="Helical" evidence="1">
    <location>
        <begin position="170"/>
        <end position="189"/>
    </location>
</feature>
<protein>
    <submittedName>
        <fullName evidence="2">Uncharacterized protein</fullName>
    </submittedName>
</protein>
<evidence type="ECO:0000313" key="2">
    <source>
        <dbReference type="EMBL" id="MBV3489288.1"/>
    </source>
</evidence>
<comment type="caution">
    <text evidence="2">The sequence shown here is derived from an EMBL/GenBank/DDBJ whole genome shotgun (WGS) entry which is preliminary data.</text>
</comment>
<keyword evidence="1" id="KW-0472">Membrane</keyword>
<feature type="transmembrane region" description="Helical" evidence="1">
    <location>
        <begin position="12"/>
        <end position="28"/>
    </location>
</feature>
<dbReference type="AlphaFoldDB" id="A0AAP2II00"/>
<evidence type="ECO:0000256" key="1">
    <source>
        <dbReference type="SAM" id="Phobius"/>
    </source>
</evidence>
<gene>
    <name evidence="2" type="ORF">KSX14_11685</name>
</gene>
<feature type="transmembrane region" description="Helical" evidence="1">
    <location>
        <begin position="459"/>
        <end position="476"/>
    </location>
</feature>